<dbReference type="InterPro" id="IPR012495">
    <property type="entry name" value="TadE-like_dom"/>
</dbReference>
<sequence length="156" mass="16470">MGRTGFRSPRNQGGLAMVELVLTLPLLLLLMLTFAEFGRMLFQYNSLMQASRDAGRYVADKAWNATLGKLDLSGTLQAQAKNVAVYGVPANPNGYPAVVSGLTPANVTVTAVGAEHVQVSITYTYVPVIGSALPVLYGSNVPLGLALTSTVVMRAL</sequence>
<organism evidence="2 3">
    <name type="scientific">Pseudomonas chlororaphis subsp. aureofaciens</name>
    <dbReference type="NCBI Taxonomy" id="587851"/>
    <lineage>
        <taxon>Bacteria</taxon>
        <taxon>Pseudomonadati</taxon>
        <taxon>Pseudomonadota</taxon>
        <taxon>Gammaproteobacteria</taxon>
        <taxon>Pseudomonadales</taxon>
        <taxon>Pseudomonadaceae</taxon>
        <taxon>Pseudomonas</taxon>
    </lineage>
</organism>
<protein>
    <recommendedName>
        <fullName evidence="1">TadE-like domain-containing protein</fullName>
    </recommendedName>
</protein>
<evidence type="ECO:0000313" key="2">
    <source>
        <dbReference type="EMBL" id="AZE31531.1"/>
    </source>
</evidence>
<dbReference type="Pfam" id="PF07811">
    <property type="entry name" value="TadE"/>
    <property type="match status" value="1"/>
</dbReference>
<dbReference type="RefSeq" id="WP_009050440.1">
    <property type="nucleotide sequence ID" value="NZ_CP027719.1"/>
</dbReference>
<gene>
    <name evidence="2" type="ORF">C4K07_4768</name>
</gene>
<dbReference type="AlphaFoldDB" id="A0AAD0ZRW6"/>
<name>A0AAD0ZRW6_9PSED</name>
<proteinExistence type="predicted"/>
<evidence type="ECO:0000313" key="3">
    <source>
        <dbReference type="Proteomes" id="UP000280455"/>
    </source>
</evidence>
<reference evidence="2 3" key="1">
    <citation type="submission" date="2018-03" db="EMBL/GenBank/DDBJ databases">
        <title>Diversity of phytobeneficial traits revealed by whole-genome analysis of worldwide-isolated phenazine-producing Pseudomonas spp.</title>
        <authorList>
            <person name="Biessy A."/>
            <person name="Novinscak A."/>
            <person name="Blom J."/>
            <person name="Leger G."/>
            <person name="Thomashow L.S."/>
            <person name="Cazorla F.M."/>
            <person name="Josic D."/>
            <person name="Filion M."/>
        </authorList>
    </citation>
    <scope>NUCLEOTIDE SEQUENCE [LARGE SCALE GENOMIC DNA]</scope>
    <source>
        <strain evidence="2 3">ChPhzS24</strain>
    </source>
</reference>
<feature type="domain" description="TadE-like" evidence="1">
    <location>
        <begin position="14"/>
        <end position="56"/>
    </location>
</feature>
<dbReference type="Proteomes" id="UP000280455">
    <property type="component" value="Chromosome"/>
</dbReference>
<evidence type="ECO:0000259" key="1">
    <source>
        <dbReference type="Pfam" id="PF07811"/>
    </source>
</evidence>
<accession>A0AAD0ZRW6</accession>
<dbReference type="EMBL" id="CP027750">
    <property type="protein sequence ID" value="AZE31531.1"/>
    <property type="molecule type" value="Genomic_DNA"/>
</dbReference>